<protein>
    <submittedName>
        <fullName evidence="1">Uncharacterized protein</fullName>
    </submittedName>
</protein>
<dbReference type="AlphaFoldDB" id="A0A2V0RBR5"/>
<name>A0A2V0RBR5_9ZZZZ</name>
<sequence>MMIEALKLVARINWFFQMILERMREIGPWMDGGNYAEVGDTACSEYERGLLHNNFMGYLRKSMTCQLRDIMDLDYEIINMALVPWAVDFTQPREWRLRFRSYNFVHDDRHVWYVHEVVGSNLSDLKQLMQLLISNIKPVQWRFDGCGERTRHLGIYCLRTEHMDDVSPVDLVSSVCQKLNVAVINSHYSTVNRFGMPHMPISDVANFGCTHPDSSWPEFWRAVSVIDYTRTKQHWKRYTPSGGANLGQEE</sequence>
<reference evidence="1" key="1">
    <citation type="submission" date="2017-04" db="EMBL/GenBank/DDBJ databases">
        <title>Unveiling RNA virosphere associated with marine microorganisms.</title>
        <authorList>
            <person name="Urayama S."/>
            <person name="Takaki Y."/>
            <person name="Nishi S."/>
            <person name="Yoshida Y."/>
            <person name="Deguchi S."/>
            <person name="Takai K."/>
            <person name="Nunoura T."/>
        </authorList>
    </citation>
    <scope>NUCLEOTIDE SEQUENCE</scope>
</reference>
<dbReference type="EMBL" id="BDQE01000084">
    <property type="protein sequence ID" value="GBH22789.1"/>
    <property type="molecule type" value="Genomic_RNA"/>
</dbReference>
<comment type="caution">
    <text evidence="1">The sequence shown here is derived from an EMBL/GenBank/DDBJ whole genome shotgun (WGS) entry which is preliminary data.</text>
</comment>
<evidence type="ECO:0000313" key="1">
    <source>
        <dbReference type="EMBL" id="GBH22789.1"/>
    </source>
</evidence>
<accession>A0A2V0RBR5</accession>
<proteinExistence type="predicted"/>
<organism evidence="1">
    <name type="scientific">viral metagenome</name>
    <dbReference type="NCBI Taxonomy" id="1070528"/>
    <lineage>
        <taxon>unclassified sequences</taxon>
        <taxon>metagenomes</taxon>
        <taxon>organismal metagenomes</taxon>
    </lineage>
</organism>